<dbReference type="SMR" id="A0A8T3A4R1"/>
<protein>
    <recommendedName>
        <fullName evidence="3">RING-type domain-containing protein</fullName>
    </recommendedName>
</protein>
<keyword evidence="1" id="KW-0863">Zinc-finger</keyword>
<comment type="caution">
    <text evidence="4">The sequence shown here is derived from an EMBL/GenBank/DDBJ whole genome shotgun (WGS) entry which is preliminary data.</text>
</comment>
<accession>A0A8T3A4R1</accession>
<gene>
    <name evidence="4" type="ORF">KFK09_029059</name>
</gene>
<reference evidence="4" key="1">
    <citation type="journal article" date="2022" name="Front. Genet.">
        <title>Chromosome-Scale Assembly of the Dendrobium nobile Genome Provides Insights Into the Molecular Mechanism of the Biosynthesis of the Medicinal Active Ingredient of Dendrobium.</title>
        <authorList>
            <person name="Xu Q."/>
            <person name="Niu S.-C."/>
            <person name="Li K.-L."/>
            <person name="Zheng P.-J."/>
            <person name="Zhang X.-J."/>
            <person name="Jia Y."/>
            <person name="Liu Y."/>
            <person name="Niu Y.-X."/>
            <person name="Yu L.-H."/>
            <person name="Chen D.-F."/>
            <person name="Zhang G.-Q."/>
        </authorList>
    </citation>
    <scope>NUCLEOTIDE SEQUENCE</scope>
    <source>
        <tissue evidence="4">Leaf</tissue>
    </source>
</reference>
<name>A0A8T3A4R1_DENNO</name>
<dbReference type="AlphaFoldDB" id="A0A8T3A4R1"/>
<evidence type="ECO:0000256" key="2">
    <source>
        <dbReference type="SAM" id="Phobius"/>
    </source>
</evidence>
<keyword evidence="2" id="KW-0472">Membrane</keyword>
<dbReference type="Pfam" id="PF13639">
    <property type="entry name" value="zf-RING_2"/>
    <property type="match status" value="1"/>
</dbReference>
<keyword evidence="1" id="KW-0479">Metal-binding</keyword>
<evidence type="ECO:0000313" key="5">
    <source>
        <dbReference type="Proteomes" id="UP000829196"/>
    </source>
</evidence>
<dbReference type="PANTHER" id="PTHR46719:SF7">
    <property type="entry name" value="RING-H2 FINGER PROTEIN ATL71-RELATED"/>
    <property type="match status" value="1"/>
</dbReference>
<dbReference type="InterPro" id="IPR045899">
    <property type="entry name" value="ATL71-like"/>
</dbReference>
<keyword evidence="2" id="KW-1133">Transmembrane helix</keyword>
<keyword evidence="2" id="KW-0812">Transmembrane</keyword>
<dbReference type="SMART" id="SM00184">
    <property type="entry name" value="RING"/>
    <property type="match status" value="1"/>
</dbReference>
<sequence>MNYAIGIIIVVLFVLTTITFICYLIFSRSSAAPLLQPAQNTETRLNDTTLESLPLLTYAEAKRQDPRAATTDSCSICLGDYNEEEEEGEDLPLKLLPDCGHLYHAECLDSWLLQHRTCPLCRSSVMNVATQTPLADAIPLPLEIDRA</sequence>
<dbReference type="SUPFAM" id="SSF57850">
    <property type="entry name" value="RING/U-box"/>
    <property type="match status" value="1"/>
</dbReference>
<dbReference type="EMBL" id="JAGYWB010000019">
    <property type="protein sequence ID" value="KAI0489217.1"/>
    <property type="molecule type" value="Genomic_DNA"/>
</dbReference>
<dbReference type="PROSITE" id="PS50089">
    <property type="entry name" value="ZF_RING_2"/>
    <property type="match status" value="1"/>
</dbReference>
<dbReference type="GO" id="GO:0008270">
    <property type="term" value="F:zinc ion binding"/>
    <property type="evidence" value="ECO:0007669"/>
    <property type="project" value="UniProtKB-KW"/>
</dbReference>
<feature type="domain" description="RING-type" evidence="3">
    <location>
        <begin position="74"/>
        <end position="122"/>
    </location>
</feature>
<evidence type="ECO:0000313" key="4">
    <source>
        <dbReference type="EMBL" id="KAI0489217.1"/>
    </source>
</evidence>
<dbReference type="Gene3D" id="3.30.40.10">
    <property type="entry name" value="Zinc/RING finger domain, C3HC4 (zinc finger)"/>
    <property type="match status" value="1"/>
</dbReference>
<dbReference type="InterPro" id="IPR013083">
    <property type="entry name" value="Znf_RING/FYVE/PHD"/>
</dbReference>
<keyword evidence="1" id="KW-0862">Zinc</keyword>
<evidence type="ECO:0000256" key="1">
    <source>
        <dbReference type="PROSITE-ProRule" id="PRU00175"/>
    </source>
</evidence>
<evidence type="ECO:0000259" key="3">
    <source>
        <dbReference type="PROSITE" id="PS50089"/>
    </source>
</evidence>
<dbReference type="PANTHER" id="PTHR46719">
    <property type="entry name" value="TRANSCRIPTION FACTOR C2H2 FAMILY-RELATED"/>
    <property type="match status" value="1"/>
</dbReference>
<dbReference type="InterPro" id="IPR001841">
    <property type="entry name" value="Znf_RING"/>
</dbReference>
<keyword evidence="5" id="KW-1185">Reference proteome</keyword>
<organism evidence="4 5">
    <name type="scientific">Dendrobium nobile</name>
    <name type="common">Orchid</name>
    <dbReference type="NCBI Taxonomy" id="94219"/>
    <lineage>
        <taxon>Eukaryota</taxon>
        <taxon>Viridiplantae</taxon>
        <taxon>Streptophyta</taxon>
        <taxon>Embryophyta</taxon>
        <taxon>Tracheophyta</taxon>
        <taxon>Spermatophyta</taxon>
        <taxon>Magnoliopsida</taxon>
        <taxon>Liliopsida</taxon>
        <taxon>Asparagales</taxon>
        <taxon>Orchidaceae</taxon>
        <taxon>Epidendroideae</taxon>
        <taxon>Malaxideae</taxon>
        <taxon>Dendrobiinae</taxon>
        <taxon>Dendrobium</taxon>
    </lineage>
</organism>
<proteinExistence type="predicted"/>
<dbReference type="Proteomes" id="UP000829196">
    <property type="component" value="Unassembled WGS sequence"/>
</dbReference>
<dbReference type="OrthoDB" id="8062037at2759"/>
<feature type="transmembrane region" description="Helical" evidence="2">
    <location>
        <begin position="6"/>
        <end position="26"/>
    </location>
</feature>